<reference evidence="1 2" key="1">
    <citation type="submission" date="2018-06" db="EMBL/GenBank/DDBJ databases">
        <title>Extensive metabolic versatility and redundancy in microbially diverse, dynamic hydrothermal sediments.</title>
        <authorList>
            <person name="Dombrowski N."/>
            <person name="Teske A."/>
            <person name="Baker B.J."/>
        </authorList>
    </citation>
    <scope>NUCLEOTIDE SEQUENCE [LARGE SCALE GENOMIC DNA]</scope>
    <source>
        <strain evidence="1">B51_G17</strain>
    </source>
</reference>
<proteinExistence type="predicted"/>
<organism evidence="1 2">
    <name type="scientific">Candidatus Iainarchaeum sp</name>
    <dbReference type="NCBI Taxonomy" id="3101447"/>
    <lineage>
        <taxon>Archaea</taxon>
        <taxon>Candidatus Iainarchaeota</taxon>
        <taxon>Candidatus Iainarchaeia</taxon>
        <taxon>Candidatus Iainarchaeales</taxon>
        <taxon>Candidatus Iainarchaeaceae</taxon>
        <taxon>Candidatus Iainarchaeum</taxon>
    </lineage>
</organism>
<gene>
    <name evidence="1" type="ORF">DRO04_01400</name>
</gene>
<dbReference type="EMBL" id="QMWP01000040">
    <property type="protein sequence ID" value="RLG70681.1"/>
    <property type="molecule type" value="Genomic_DNA"/>
</dbReference>
<name>A0A497JIA7_9ARCH</name>
<evidence type="ECO:0000313" key="2">
    <source>
        <dbReference type="Proteomes" id="UP000278031"/>
    </source>
</evidence>
<protein>
    <submittedName>
        <fullName evidence="1">Uncharacterized protein</fullName>
    </submittedName>
</protein>
<accession>A0A497JIA7</accession>
<evidence type="ECO:0000313" key="1">
    <source>
        <dbReference type="EMBL" id="RLG70681.1"/>
    </source>
</evidence>
<dbReference type="Proteomes" id="UP000278031">
    <property type="component" value="Unassembled WGS sequence"/>
</dbReference>
<dbReference type="AlphaFoldDB" id="A0A497JIA7"/>
<sequence>MMDEKAIVEKFGDSAYQICDAIVRIVKALRASGGVPTGKDAQLVQYEVAIKHAMGTNKIPWKAGEFLLSDLSERTVQAILRIRATDPDKIKVWLL</sequence>
<comment type="caution">
    <text evidence="1">The sequence shown here is derived from an EMBL/GenBank/DDBJ whole genome shotgun (WGS) entry which is preliminary data.</text>
</comment>